<organism evidence="3 4">
    <name type="scientific">Dryococelus australis</name>
    <dbReference type="NCBI Taxonomy" id="614101"/>
    <lineage>
        <taxon>Eukaryota</taxon>
        <taxon>Metazoa</taxon>
        <taxon>Ecdysozoa</taxon>
        <taxon>Arthropoda</taxon>
        <taxon>Hexapoda</taxon>
        <taxon>Insecta</taxon>
        <taxon>Pterygota</taxon>
        <taxon>Neoptera</taxon>
        <taxon>Polyneoptera</taxon>
        <taxon>Phasmatodea</taxon>
        <taxon>Verophasmatodea</taxon>
        <taxon>Anareolatae</taxon>
        <taxon>Phasmatidae</taxon>
        <taxon>Eurycanthinae</taxon>
        <taxon>Dryococelus</taxon>
    </lineage>
</organism>
<dbReference type="PANTHER" id="PTHR46599:SF3">
    <property type="entry name" value="PIGGYBAC TRANSPOSABLE ELEMENT-DERIVED PROTEIN 4"/>
    <property type="match status" value="1"/>
</dbReference>
<reference evidence="3 4" key="1">
    <citation type="submission" date="2023-02" db="EMBL/GenBank/DDBJ databases">
        <title>LHISI_Scaffold_Assembly.</title>
        <authorList>
            <person name="Stuart O.P."/>
            <person name="Cleave R."/>
            <person name="Magrath M.J.L."/>
            <person name="Mikheyev A.S."/>
        </authorList>
    </citation>
    <scope>NUCLEOTIDE SEQUENCE [LARGE SCALE GENOMIC DNA]</scope>
    <source>
        <strain evidence="3">Daus_M_001</strain>
        <tissue evidence="3">Leg muscle</tissue>
    </source>
</reference>
<protein>
    <recommendedName>
        <fullName evidence="2">PiggyBac transposable element-derived protein domain-containing protein</fullName>
    </recommendedName>
</protein>
<feature type="region of interest" description="Disordered" evidence="1">
    <location>
        <begin position="1"/>
        <end position="22"/>
    </location>
</feature>
<sequence length="288" mass="32442">MGKGRSSNLHMGMKKPTPRRMDDNLSWNVQIVRVESEAYFPSSNCSSDHPVYSLSDDTASTDTDEPRPDKRPCLFENFINENTFSVPVNASGVSDVVDEVLPSISSKRNQQPCSRTIVTDNYNTSIDLAKSILARKNHLLGSVGKNRRDLPKEVVNAKLKRGQMIEKENSDGILVLKWKYKHNVLVLSTKHGEELEQVKNKDGIVAKPNAIAAYNERKAAIDLSDQMSTYNISLWKCLHCSNSSLLSIFFIINPQLWKWHHQDDSLGILCKEKKGRTGKFPEDVRAAN</sequence>
<evidence type="ECO:0000313" key="4">
    <source>
        <dbReference type="Proteomes" id="UP001159363"/>
    </source>
</evidence>
<dbReference type="EMBL" id="JARBHB010000010">
    <property type="protein sequence ID" value="KAJ8874469.1"/>
    <property type="molecule type" value="Genomic_DNA"/>
</dbReference>
<comment type="caution">
    <text evidence="3">The sequence shown here is derived from an EMBL/GenBank/DDBJ whole genome shotgun (WGS) entry which is preliminary data.</text>
</comment>
<feature type="domain" description="PiggyBac transposable element-derived protein" evidence="2">
    <location>
        <begin position="111"/>
        <end position="236"/>
    </location>
</feature>
<gene>
    <name evidence="3" type="ORF">PR048_025318</name>
</gene>
<evidence type="ECO:0000259" key="2">
    <source>
        <dbReference type="Pfam" id="PF13843"/>
    </source>
</evidence>
<keyword evidence="4" id="KW-1185">Reference proteome</keyword>
<dbReference type="InterPro" id="IPR029526">
    <property type="entry name" value="PGBD"/>
</dbReference>
<name>A0ABQ9GR49_9NEOP</name>
<proteinExistence type="predicted"/>
<evidence type="ECO:0000313" key="3">
    <source>
        <dbReference type="EMBL" id="KAJ8874469.1"/>
    </source>
</evidence>
<dbReference type="PANTHER" id="PTHR46599">
    <property type="entry name" value="PIGGYBAC TRANSPOSABLE ELEMENT-DERIVED PROTEIN 4"/>
    <property type="match status" value="1"/>
</dbReference>
<feature type="region of interest" description="Disordered" evidence="1">
    <location>
        <begin position="41"/>
        <end position="69"/>
    </location>
</feature>
<accession>A0ABQ9GR49</accession>
<dbReference type="Pfam" id="PF13843">
    <property type="entry name" value="DDE_Tnp_1_7"/>
    <property type="match status" value="1"/>
</dbReference>
<dbReference type="Proteomes" id="UP001159363">
    <property type="component" value="Chromosome 9"/>
</dbReference>
<evidence type="ECO:0000256" key="1">
    <source>
        <dbReference type="SAM" id="MobiDB-lite"/>
    </source>
</evidence>